<dbReference type="PANTHER" id="PTHR21301">
    <property type="entry name" value="REVERSE TRANSCRIPTASE"/>
    <property type="match status" value="1"/>
</dbReference>
<evidence type="ECO:0000313" key="1">
    <source>
        <dbReference type="EMBL" id="KAL3283487.1"/>
    </source>
</evidence>
<organism evidence="1 2">
    <name type="scientific">Cryptolaemus montrouzieri</name>
    <dbReference type="NCBI Taxonomy" id="559131"/>
    <lineage>
        <taxon>Eukaryota</taxon>
        <taxon>Metazoa</taxon>
        <taxon>Ecdysozoa</taxon>
        <taxon>Arthropoda</taxon>
        <taxon>Hexapoda</taxon>
        <taxon>Insecta</taxon>
        <taxon>Pterygota</taxon>
        <taxon>Neoptera</taxon>
        <taxon>Endopterygota</taxon>
        <taxon>Coleoptera</taxon>
        <taxon>Polyphaga</taxon>
        <taxon>Cucujiformia</taxon>
        <taxon>Coccinelloidea</taxon>
        <taxon>Coccinellidae</taxon>
        <taxon>Scymninae</taxon>
        <taxon>Scymnini</taxon>
        <taxon>Cryptolaemus</taxon>
    </lineage>
</organism>
<evidence type="ECO:0008006" key="3">
    <source>
        <dbReference type="Google" id="ProtNLM"/>
    </source>
</evidence>
<sequence length="126" mass="14855">MKLHKPNYPIRPVSYVTAPSFKLSKFLNELLLKHSNFKSKFSVKNSYELIANIKDTCIPPNSKLISFDVENLFPNIPPKDTYYLVEELIEKNHVNTIIKSDILSLLPICLHQNYFYFNNKYYLLIR</sequence>
<reference evidence="1 2" key="1">
    <citation type="journal article" date="2021" name="BMC Biol.">
        <title>Horizontally acquired antibacterial genes associated with adaptive radiation of ladybird beetles.</title>
        <authorList>
            <person name="Li H.S."/>
            <person name="Tang X.F."/>
            <person name="Huang Y.H."/>
            <person name="Xu Z.Y."/>
            <person name="Chen M.L."/>
            <person name="Du X.Y."/>
            <person name="Qiu B.Y."/>
            <person name="Chen P.T."/>
            <person name="Zhang W."/>
            <person name="Slipinski A."/>
            <person name="Escalona H.E."/>
            <person name="Waterhouse R.M."/>
            <person name="Zwick A."/>
            <person name="Pang H."/>
        </authorList>
    </citation>
    <scope>NUCLEOTIDE SEQUENCE [LARGE SCALE GENOMIC DNA]</scope>
    <source>
        <strain evidence="1">SYSU2018</strain>
    </source>
</reference>
<accession>A0ABD2NXX4</accession>
<evidence type="ECO:0000313" key="2">
    <source>
        <dbReference type="Proteomes" id="UP001516400"/>
    </source>
</evidence>
<protein>
    <recommendedName>
        <fullName evidence="3">Reverse transcriptase domain-containing protein</fullName>
    </recommendedName>
</protein>
<dbReference type="EMBL" id="JABFTP020000144">
    <property type="protein sequence ID" value="KAL3283487.1"/>
    <property type="molecule type" value="Genomic_DNA"/>
</dbReference>
<name>A0ABD2NXX4_9CUCU</name>
<comment type="caution">
    <text evidence="1">The sequence shown here is derived from an EMBL/GenBank/DDBJ whole genome shotgun (WGS) entry which is preliminary data.</text>
</comment>
<gene>
    <name evidence="1" type="ORF">HHI36_006627</name>
</gene>
<dbReference type="Proteomes" id="UP001516400">
    <property type="component" value="Unassembled WGS sequence"/>
</dbReference>
<dbReference type="AlphaFoldDB" id="A0ABD2NXX4"/>
<dbReference type="PANTHER" id="PTHR21301:SF10">
    <property type="entry name" value="REVERSE TRANSCRIPTASE DOMAIN-CONTAINING PROTEIN"/>
    <property type="match status" value="1"/>
</dbReference>
<proteinExistence type="predicted"/>
<keyword evidence="2" id="KW-1185">Reference proteome</keyword>